<reference evidence="7 8" key="1">
    <citation type="submission" date="2018-10" db="EMBL/GenBank/DDBJ databases">
        <title>Genomic Encyclopedia of Archaeal and Bacterial Type Strains, Phase II (KMG-II): from individual species to whole genera.</title>
        <authorList>
            <person name="Goeker M."/>
        </authorList>
    </citation>
    <scope>NUCLEOTIDE SEQUENCE [LARGE SCALE GENOMIC DNA]</scope>
    <source>
        <strain evidence="7 8">DSM 25217</strain>
    </source>
</reference>
<comment type="caution">
    <text evidence="7">The sequence shown here is derived from an EMBL/GenBank/DDBJ whole genome shotgun (WGS) entry which is preliminary data.</text>
</comment>
<comment type="similarity">
    <text evidence="1">Belongs to the peptidase M17 family.</text>
</comment>
<name>A0A3M0BWR5_9PROT</name>
<dbReference type="CDD" id="cd00433">
    <property type="entry name" value="Peptidase_M17"/>
    <property type="match status" value="1"/>
</dbReference>
<evidence type="ECO:0000259" key="6">
    <source>
        <dbReference type="PROSITE" id="PS00631"/>
    </source>
</evidence>
<dbReference type="GO" id="GO:0005737">
    <property type="term" value="C:cytoplasm"/>
    <property type="evidence" value="ECO:0007669"/>
    <property type="project" value="InterPro"/>
</dbReference>
<proteinExistence type="inferred from homology"/>
<evidence type="ECO:0000256" key="1">
    <source>
        <dbReference type="ARBA" id="ARBA00009528"/>
    </source>
</evidence>
<dbReference type="Pfam" id="PF21337">
    <property type="entry name" value="Peptidase_M17_N_1"/>
    <property type="match status" value="1"/>
</dbReference>
<evidence type="ECO:0000256" key="2">
    <source>
        <dbReference type="ARBA" id="ARBA00022438"/>
    </source>
</evidence>
<dbReference type="InParanoid" id="A0A3M0BWR5"/>
<dbReference type="GO" id="GO:0006508">
    <property type="term" value="P:proteolysis"/>
    <property type="evidence" value="ECO:0007669"/>
    <property type="project" value="UniProtKB-KW"/>
</dbReference>
<evidence type="ECO:0000313" key="8">
    <source>
        <dbReference type="Proteomes" id="UP000271227"/>
    </source>
</evidence>
<feature type="domain" description="Cytosol aminopeptidase" evidence="6">
    <location>
        <begin position="315"/>
        <end position="322"/>
    </location>
</feature>
<keyword evidence="4" id="KW-0378">Hydrolase</keyword>
<accession>A0A3M0BWR5</accession>
<evidence type="ECO:0000313" key="7">
    <source>
        <dbReference type="EMBL" id="RMB00650.1"/>
    </source>
</evidence>
<evidence type="ECO:0000256" key="3">
    <source>
        <dbReference type="ARBA" id="ARBA00022670"/>
    </source>
</evidence>
<dbReference type="GO" id="GO:0070006">
    <property type="term" value="F:metalloaminopeptidase activity"/>
    <property type="evidence" value="ECO:0007669"/>
    <property type="project" value="InterPro"/>
</dbReference>
<dbReference type="InterPro" id="IPR011356">
    <property type="entry name" value="Leucine_aapep/pepB"/>
</dbReference>
<dbReference type="Pfam" id="PF00883">
    <property type="entry name" value="Peptidase_M17"/>
    <property type="match status" value="1"/>
</dbReference>
<dbReference type="Gene3D" id="3.40.630.10">
    <property type="entry name" value="Zn peptidases"/>
    <property type="match status" value="1"/>
</dbReference>
<gene>
    <name evidence="7" type="ORF">BXY39_3838</name>
</gene>
<dbReference type="EMBL" id="REFR01000017">
    <property type="protein sequence ID" value="RMB00650.1"/>
    <property type="molecule type" value="Genomic_DNA"/>
</dbReference>
<protein>
    <submittedName>
        <fullName evidence="7">Leucyl aminopeptidase</fullName>
    </submittedName>
</protein>
<dbReference type="PRINTS" id="PR00481">
    <property type="entry name" value="LAMNOPPTDASE"/>
</dbReference>
<dbReference type="InterPro" id="IPR043472">
    <property type="entry name" value="Macro_dom-like"/>
</dbReference>
<keyword evidence="8" id="KW-1185">Reference proteome</keyword>
<evidence type="ECO:0000256" key="5">
    <source>
        <dbReference type="ARBA" id="ARBA00023211"/>
    </source>
</evidence>
<organism evidence="7 8">
    <name type="scientific">Eilatimonas milleporae</name>
    <dbReference type="NCBI Taxonomy" id="911205"/>
    <lineage>
        <taxon>Bacteria</taxon>
        <taxon>Pseudomonadati</taxon>
        <taxon>Pseudomonadota</taxon>
        <taxon>Alphaproteobacteria</taxon>
        <taxon>Kordiimonadales</taxon>
        <taxon>Kordiimonadaceae</taxon>
        <taxon>Eilatimonas</taxon>
    </lineage>
</organism>
<dbReference type="PROSITE" id="PS00631">
    <property type="entry name" value="CYTOSOL_AP"/>
    <property type="match status" value="1"/>
</dbReference>
<dbReference type="GO" id="GO:0030145">
    <property type="term" value="F:manganese ion binding"/>
    <property type="evidence" value="ECO:0007669"/>
    <property type="project" value="InterPro"/>
</dbReference>
<dbReference type="OrthoDB" id="9809354at2"/>
<keyword evidence="5" id="KW-0464">Manganese</keyword>
<dbReference type="AlphaFoldDB" id="A0A3M0BWR5"/>
<dbReference type="PANTHER" id="PTHR11963">
    <property type="entry name" value="LEUCINE AMINOPEPTIDASE-RELATED"/>
    <property type="match status" value="1"/>
</dbReference>
<dbReference type="Proteomes" id="UP000271227">
    <property type="component" value="Unassembled WGS sequence"/>
</dbReference>
<dbReference type="SUPFAM" id="SSF53187">
    <property type="entry name" value="Zn-dependent exopeptidases"/>
    <property type="match status" value="1"/>
</dbReference>
<sequence length="470" mass="49536">MPFTDLLTETRAEHSIPIEVMPAGILERGDTLSATEQAWVRASGFNGAPGTMVMLPDAGGQPARILIGADDAMPQANDPWWLAGAAEGLPAGDYHLATVLPEDVRSAGSIGWCLAQYRFDLYKSKDGTRKGPRRLHVTAGERTAALNRAEAVALTRDLVNTPTEHMGPAQLQSAVETLAADHDADVQVIAGDNLLDSGFPLIHAVGRAAAADRTPRLIELTWGRADAPKLALVGKGVCFDTGGLNLKPGRSMALMKKDMGGAAHALGLASLIMAEKLDIRLHLLIPAVENAVSGNAFRPGDILASRKGLSVEIGNTDAEGRLILADALTFACEGTPDLLIDFATLTGAARVALGPDLPATFTDDESLWHGLEAAAQGTGDPLWRLPMWAPYESDFASDVADMNNISEGGFAGAIIAALFLKAFVTPTVPWTHLDVFAWRPAAKPGRPKGGAAQGVLAAFETIKTRLLSDD</sequence>
<dbReference type="InterPro" id="IPR048816">
    <property type="entry name" value="Peptidase_M17_N_1"/>
</dbReference>
<dbReference type="InterPro" id="IPR000819">
    <property type="entry name" value="Peptidase_M17_C"/>
</dbReference>
<dbReference type="Gene3D" id="3.40.220.10">
    <property type="entry name" value="Leucine Aminopeptidase, subunit E, domain 1"/>
    <property type="match status" value="1"/>
</dbReference>
<dbReference type="FunCoup" id="A0A3M0BWR5">
    <property type="interactions" value="83"/>
</dbReference>
<dbReference type="PANTHER" id="PTHR11963:SF20">
    <property type="entry name" value="PEPTIDASE B"/>
    <property type="match status" value="1"/>
</dbReference>
<evidence type="ECO:0000256" key="4">
    <source>
        <dbReference type="ARBA" id="ARBA00022801"/>
    </source>
</evidence>
<keyword evidence="2 7" id="KW-0031">Aminopeptidase</keyword>
<dbReference type="RefSeq" id="WP_121940463.1">
    <property type="nucleotide sequence ID" value="NZ_REFR01000017.1"/>
</dbReference>
<keyword evidence="3" id="KW-0645">Protease</keyword>